<accession>A0A9N9PD92</accession>
<protein>
    <submittedName>
        <fullName evidence="1">16027_t:CDS:1</fullName>
    </submittedName>
</protein>
<evidence type="ECO:0000313" key="1">
    <source>
        <dbReference type="EMBL" id="CAG8813867.1"/>
    </source>
</evidence>
<dbReference type="AlphaFoldDB" id="A0A9N9PD92"/>
<keyword evidence="2" id="KW-1185">Reference proteome</keyword>
<dbReference type="Proteomes" id="UP000789396">
    <property type="component" value="Unassembled WGS sequence"/>
</dbReference>
<comment type="caution">
    <text evidence="1">The sequence shown here is derived from an EMBL/GenBank/DDBJ whole genome shotgun (WGS) entry which is preliminary data.</text>
</comment>
<name>A0A9N9PD92_9GLOM</name>
<dbReference type="EMBL" id="CAJVPZ010089053">
    <property type="protein sequence ID" value="CAG8813867.1"/>
    <property type="molecule type" value="Genomic_DNA"/>
</dbReference>
<proteinExistence type="predicted"/>
<evidence type="ECO:0000313" key="2">
    <source>
        <dbReference type="Proteomes" id="UP000789396"/>
    </source>
</evidence>
<gene>
    <name evidence="1" type="ORF">RFULGI_LOCUS19044</name>
</gene>
<organism evidence="1 2">
    <name type="scientific">Racocetra fulgida</name>
    <dbReference type="NCBI Taxonomy" id="60492"/>
    <lineage>
        <taxon>Eukaryota</taxon>
        <taxon>Fungi</taxon>
        <taxon>Fungi incertae sedis</taxon>
        <taxon>Mucoromycota</taxon>
        <taxon>Glomeromycotina</taxon>
        <taxon>Glomeromycetes</taxon>
        <taxon>Diversisporales</taxon>
        <taxon>Gigasporaceae</taxon>
        <taxon>Racocetra</taxon>
    </lineage>
</organism>
<feature type="non-terminal residue" evidence="1">
    <location>
        <position position="1"/>
    </location>
</feature>
<sequence length="42" mass="4493">KVYICLSAAKIALSLFRFLIGNENGRDSRISHGISSDVIGNG</sequence>
<feature type="non-terminal residue" evidence="1">
    <location>
        <position position="42"/>
    </location>
</feature>
<reference evidence="1" key="1">
    <citation type="submission" date="2021-06" db="EMBL/GenBank/DDBJ databases">
        <authorList>
            <person name="Kallberg Y."/>
            <person name="Tangrot J."/>
            <person name="Rosling A."/>
        </authorList>
    </citation>
    <scope>NUCLEOTIDE SEQUENCE</scope>
    <source>
        <strain evidence="1">IN212</strain>
    </source>
</reference>